<protein>
    <submittedName>
        <fullName evidence="3">VWFA domain-containing protein</fullName>
    </submittedName>
</protein>
<keyword evidence="2" id="KW-1185">Reference proteome</keyword>
<dbReference type="WBParaSite" id="SMUV_0001085401-mRNA-1">
    <property type="protein sequence ID" value="SMUV_0001085401-mRNA-1"/>
    <property type="gene ID" value="SMUV_0001085401"/>
</dbReference>
<reference evidence="3" key="1">
    <citation type="submission" date="2017-02" db="UniProtKB">
        <authorList>
            <consortium name="WormBaseParasite"/>
        </authorList>
    </citation>
    <scope>IDENTIFICATION</scope>
</reference>
<feature type="compositionally biased region" description="Low complexity" evidence="1">
    <location>
        <begin position="89"/>
        <end position="120"/>
    </location>
</feature>
<feature type="compositionally biased region" description="Polar residues" evidence="1">
    <location>
        <begin position="55"/>
        <end position="88"/>
    </location>
</feature>
<feature type="compositionally biased region" description="Polar residues" evidence="1">
    <location>
        <begin position="1"/>
        <end position="31"/>
    </location>
</feature>
<proteinExistence type="predicted"/>
<name>A0A0N5B0Q2_9BILA</name>
<accession>A0A0N5B0Q2</accession>
<organism evidence="2 3">
    <name type="scientific">Syphacia muris</name>
    <dbReference type="NCBI Taxonomy" id="451379"/>
    <lineage>
        <taxon>Eukaryota</taxon>
        <taxon>Metazoa</taxon>
        <taxon>Ecdysozoa</taxon>
        <taxon>Nematoda</taxon>
        <taxon>Chromadorea</taxon>
        <taxon>Rhabditida</taxon>
        <taxon>Spirurina</taxon>
        <taxon>Oxyuridomorpha</taxon>
        <taxon>Oxyuroidea</taxon>
        <taxon>Oxyuridae</taxon>
        <taxon>Syphacia</taxon>
    </lineage>
</organism>
<feature type="compositionally biased region" description="Low complexity" evidence="1">
    <location>
        <begin position="43"/>
        <end position="54"/>
    </location>
</feature>
<dbReference type="AlphaFoldDB" id="A0A0N5B0Q2"/>
<evidence type="ECO:0000313" key="2">
    <source>
        <dbReference type="Proteomes" id="UP000046393"/>
    </source>
</evidence>
<dbReference type="Proteomes" id="UP000046393">
    <property type="component" value="Unplaced"/>
</dbReference>
<sequence length="373" mass="40471">MSPTLTSELSEPAESQSATTGMEKSSASSINTEGTETTERPSSRSSTMSPTLTTGCSETAESESATTGMEKSSASSINTEGTKTTEQQSSPSSTMSPTSTTESSEPAESESASPITEAAALSSPTIESSSFGAETTVVSPAATSDGAFVFNGRSNVVFVFGASLYEESIWKRSASLSIFDFVLGDFLDDEFAVAVYTYGYRYRHVTVGGVDNLFDIRNGVFSCSSFAISKSGAMHLREDLFSSLTDDDVFSPGRFSFARIFDNLNECYLNWNCSHCLRNSSQVILIITSGIRINSNMVKLLQQQFHPDTNNVYVLFVNLQTDDYAEKSKLANPPGAVFQIFNLKSQLEINNVARNVTLMIRKRKFFLKKETGA</sequence>
<evidence type="ECO:0000256" key="1">
    <source>
        <dbReference type="SAM" id="MobiDB-lite"/>
    </source>
</evidence>
<evidence type="ECO:0000313" key="3">
    <source>
        <dbReference type="WBParaSite" id="SMUV_0001085401-mRNA-1"/>
    </source>
</evidence>
<feature type="region of interest" description="Disordered" evidence="1">
    <location>
        <begin position="1"/>
        <end position="127"/>
    </location>
</feature>